<evidence type="ECO:0000259" key="4">
    <source>
        <dbReference type="PROSITE" id="PS50002"/>
    </source>
</evidence>
<name>A0A8S2L9P0_9BILA</name>
<reference evidence="6" key="1">
    <citation type="submission" date="2021-02" db="EMBL/GenBank/DDBJ databases">
        <authorList>
            <person name="Nowell W R."/>
        </authorList>
    </citation>
    <scope>NUCLEOTIDE SEQUENCE</scope>
</reference>
<dbReference type="PRINTS" id="PR00452">
    <property type="entry name" value="SH3DOMAIN"/>
</dbReference>
<evidence type="ECO:0008006" key="8">
    <source>
        <dbReference type="Google" id="ProtNLM"/>
    </source>
</evidence>
<dbReference type="InterPro" id="IPR036028">
    <property type="entry name" value="SH3-like_dom_sf"/>
</dbReference>
<dbReference type="PANTHER" id="PTHR22834">
    <property type="entry name" value="NUCLEAR FUSION PROTEIN FUS2"/>
    <property type="match status" value="1"/>
</dbReference>
<protein>
    <recommendedName>
        <fullName evidence="8">SH3 domain-containing protein</fullName>
    </recommendedName>
</protein>
<dbReference type="Pfam" id="PF14604">
    <property type="entry name" value="SH3_9"/>
    <property type="match status" value="1"/>
</dbReference>
<dbReference type="SUPFAM" id="SSF50044">
    <property type="entry name" value="SH3-domain"/>
    <property type="match status" value="1"/>
</dbReference>
<dbReference type="Pfam" id="PF03114">
    <property type="entry name" value="BAR"/>
    <property type="match status" value="1"/>
</dbReference>
<dbReference type="SMART" id="SM00326">
    <property type="entry name" value="SH3"/>
    <property type="match status" value="1"/>
</dbReference>
<dbReference type="EMBL" id="CAJOBI010001583">
    <property type="protein sequence ID" value="CAF3889238.1"/>
    <property type="molecule type" value="Genomic_DNA"/>
</dbReference>
<dbReference type="InterPro" id="IPR051492">
    <property type="entry name" value="Dynamin-Rho_GEF"/>
</dbReference>
<dbReference type="Gene3D" id="2.30.30.40">
    <property type="entry name" value="SH3 Domains"/>
    <property type="match status" value="2"/>
</dbReference>
<dbReference type="InterPro" id="IPR001452">
    <property type="entry name" value="SH3_domain"/>
</dbReference>
<accession>A0A8S2L9P0</accession>
<feature type="domain" description="BAR" evidence="5">
    <location>
        <begin position="48"/>
        <end position="265"/>
    </location>
</feature>
<comment type="caution">
    <text evidence="6">The sequence shown here is derived from an EMBL/GenBank/DDBJ whole genome shotgun (WGS) entry which is preliminary data.</text>
</comment>
<feature type="domain" description="SH3" evidence="4">
    <location>
        <begin position="501"/>
        <end position="565"/>
    </location>
</feature>
<dbReference type="Proteomes" id="UP000676336">
    <property type="component" value="Unassembled WGS sequence"/>
</dbReference>
<keyword evidence="1 3" id="KW-0728">SH3 domain</keyword>
<gene>
    <name evidence="6" type="ORF">SMN809_LOCUS6031</name>
</gene>
<dbReference type="AlphaFoldDB" id="A0A8S2L9P0"/>
<evidence type="ECO:0000256" key="3">
    <source>
        <dbReference type="PROSITE-ProRule" id="PRU00192"/>
    </source>
</evidence>
<evidence type="ECO:0000313" key="7">
    <source>
        <dbReference type="Proteomes" id="UP000676336"/>
    </source>
</evidence>
<proteinExistence type="predicted"/>
<dbReference type="PROSITE" id="PS50002">
    <property type="entry name" value="SH3"/>
    <property type="match status" value="1"/>
</dbReference>
<keyword evidence="2" id="KW-0344">Guanine-nucleotide releasing factor</keyword>
<sequence>MALMKRTRFILVQSRRNTHVTDDNMEPYHVTTFRRATSMLPLPRLSSATCLGQEQDLSRCSRLVSKYQRREKDEALTNKLYKLNMHTMRKKSARISMRLSSAFGLSAHTIDERFNFEEQRFRAIDKFLRLFVRNAYTCMEALKCNHMESCVANPINTLIKLFVLPSNLISKRHDKLLDYDSAQSAYEKAKDQQSRQAKQVLDLARKTYEALNSQLLEELPILYERSCEILALCLKAFITGHLRLMQHMKTNIQHVLNQTTSPASSGQLSWLQIVERFTSKNSSAAEQIFQLTITAKNFSDKLKNLSFTRMSSISSVYNSNKDSNIQTDEIRRLLRSRYPEKDLYTVIRNYGSSTNNRAMDIVVRSGDLVAVVNSNEVNAKDSTWFVDNGITRGSLPRSLLISLSSDDRSGLISHTPPTPLRHDIGIPTRSSHHTNPAFNYDQSLNVNSKHVLRRANTEPQPTLINSSNDFENERIYLNQMHEYHQYASIDLDDSITSGSNEEERIYMAMYDFQSTSEGVLSLHVGDRLRILRRIDDGGNDDWWYVEKVNDTRQRGYVPANYIQAA</sequence>
<dbReference type="SMART" id="SM00721">
    <property type="entry name" value="BAR"/>
    <property type="match status" value="1"/>
</dbReference>
<dbReference type="SUPFAM" id="SSF103657">
    <property type="entry name" value="BAR/IMD domain-like"/>
    <property type="match status" value="1"/>
</dbReference>
<evidence type="ECO:0000256" key="1">
    <source>
        <dbReference type="ARBA" id="ARBA00022443"/>
    </source>
</evidence>
<dbReference type="InterPro" id="IPR027267">
    <property type="entry name" value="AH/BAR_dom_sf"/>
</dbReference>
<evidence type="ECO:0000259" key="5">
    <source>
        <dbReference type="PROSITE" id="PS51021"/>
    </source>
</evidence>
<evidence type="ECO:0000313" key="6">
    <source>
        <dbReference type="EMBL" id="CAF3889238.1"/>
    </source>
</evidence>
<dbReference type="PROSITE" id="PS51021">
    <property type="entry name" value="BAR"/>
    <property type="match status" value="1"/>
</dbReference>
<organism evidence="6 7">
    <name type="scientific">Rotaria magnacalcarata</name>
    <dbReference type="NCBI Taxonomy" id="392030"/>
    <lineage>
        <taxon>Eukaryota</taxon>
        <taxon>Metazoa</taxon>
        <taxon>Spiralia</taxon>
        <taxon>Gnathifera</taxon>
        <taxon>Rotifera</taxon>
        <taxon>Eurotatoria</taxon>
        <taxon>Bdelloidea</taxon>
        <taxon>Philodinida</taxon>
        <taxon>Philodinidae</taxon>
        <taxon>Rotaria</taxon>
    </lineage>
</organism>
<dbReference type="GO" id="GO:0005085">
    <property type="term" value="F:guanyl-nucleotide exchange factor activity"/>
    <property type="evidence" value="ECO:0007669"/>
    <property type="project" value="UniProtKB-KW"/>
</dbReference>
<dbReference type="GO" id="GO:0005737">
    <property type="term" value="C:cytoplasm"/>
    <property type="evidence" value="ECO:0007669"/>
    <property type="project" value="InterPro"/>
</dbReference>
<dbReference type="PANTHER" id="PTHR22834:SF20">
    <property type="entry name" value="SH3 DOMAIN-CONTAINING PROTEIN"/>
    <property type="match status" value="1"/>
</dbReference>
<evidence type="ECO:0000256" key="2">
    <source>
        <dbReference type="ARBA" id="ARBA00022658"/>
    </source>
</evidence>
<dbReference type="InterPro" id="IPR004148">
    <property type="entry name" value="BAR_dom"/>
</dbReference>
<dbReference type="Gene3D" id="1.20.1270.60">
    <property type="entry name" value="Arfaptin homology (AH) domain/BAR domain"/>
    <property type="match status" value="2"/>
</dbReference>